<proteinExistence type="predicted"/>
<reference evidence="1" key="1">
    <citation type="journal article" date="2008" name="Nature">
        <title>The amphioxus genome and the evolution of the chordate karyotype.</title>
        <authorList>
            <consortium name="US DOE Joint Genome Institute (JGI-PGF)"/>
            <person name="Putnam N.H."/>
            <person name="Butts T."/>
            <person name="Ferrier D.E.K."/>
            <person name="Furlong R.F."/>
            <person name="Hellsten U."/>
            <person name="Kawashima T."/>
            <person name="Robinson-Rechavi M."/>
            <person name="Shoguchi E."/>
            <person name="Terry A."/>
            <person name="Yu J.-K."/>
            <person name="Benito-Gutierrez E.L."/>
            <person name="Dubchak I."/>
            <person name="Garcia-Fernandez J."/>
            <person name="Gibson-Brown J.J."/>
            <person name="Grigoriev I.V."/>
            <person name="Horton A.C."/>
            <person name="de Jong P.J."/>
            <person name="Jurka J."/>
            <person name="Kapitonov V.V."/>
            <person name="Kohara Y."/>
            <person name="Kuroki Y."/>
            <person name="Lindquist E."/>
            <person name="Lucas S."/>
            <person name="Osoegawa K."/>
            <person name="Pennacchio L.A."/>
            <person name="Salamov A.A."/>
            <person name="Satou Y."/>
            <person name="Sauka-Spengler T."/>
            <person name="Schmutz J."/>
            <person name="Shin-I T."/>
            <person name="Toyoda A."/>
            <person name="Bronner-Fraser M."/>
            <person name="Fujiyama A."/>
            <person name="Holland L.Z."/>
            <person name="Holland P.W.H."/>
            <person name="Satoh N."/>
            <person name="Rokhsar D.S."/>
        </authorList>
    </citation>
    <scope>NUCLEOTIDE SEQUENCE [LARGE SCALE GENOMIC DNA]</scope>
    <source>
        <strain evidence="1">S238N-H82</strain>
        <tissue evidence="1">Testes</tissue>
    </source>
</reference>
<organism>
    <name type="scientific">Branchiostoma floridae</name>
    <name type="common">Florida lancelet</name>
    <name type="synonym">Amphioxus</name>
    <dbReference type="NCBI Taxonomy" id="7739"/>
    <lineage>
        <taxon>Eukaryota</taxon>
        <taxon>Metazoa</taxon>
        <taxon>Chordata</taxon>
        <taxon>Cephalochordata</taxon>
        <taxon>Leptocardii</taxon>
        <taxon>Amphioxiformes</taxon>
        <taxon>Branchiostomatidae</taxon>
        <taxon>Branchiostoma</taxon>
    </lineage>
</organism>
<name>C3XR09_BRAFL</name>
<protein>
    <submittedName>
        <fullName evidence="1">Uncharacterized protein</fullName>
    </submittedName>
</protein>
<accession>C3XR09</accession>
<dbReference type="AlphaFoldDB" id="C3XR09"/>
<dbReference type="EMBL" id="GG666456">
    <property type="protein sequence ID" value="EEN69127.1"/>
    <property type="molecule type" value="Genomic_DNA"/>
</dbReference>
<sequence length="205" mass="23038">MDEAAIGQDRPLIDRLDTGSLIPVKRSSGRKPENIGTGKGYGGNFCDIRDIWPGVSLAVSSIIDVDVIITLGKRHRHNNQTCQLKQLTQSHKVSSLNSQSSIIITSDTLKQNQCLRLEFGRGNGRSESAHFRPSSLKVDWEPWGRSPSGRRGRQLGGLDLQIRETMSCEIAPCDLLYRMTYPVDWSTQRLRNVFFVLRCGERVLK</sequence>
<evidence type="ECO:0000313" key="1">
    <source>
        <dbReference type="EMBL" id="EEN69127.1"/>
    </source>
</evidence>
<dbReference type="InParanoid" id="C3XR09"/>
<gene>
    <name evidence="1" type="ORF">BRAFLDRAFT_73021</name>
</gene>